<evidence type="ECO:0000313" key="2">
    <source>
        <dbReference type="Proteomes" id="UP000314294"/>
    </source>
</evidence>
<accession>A0A4Z2IDI8</accession>
<evidence type="ECO:0000313" key="1">
    <source>
        <dbReference type="EMBL" id="TNN76149.1"/>
    </source>
</evidence>
<dbReference type="AlphaFoldDB" id="A0A4Z2IDI8"/>
<dbReference type="Proteomes" id="UP000314294">
    <property type="component" value="Unassembled WGS sequence"/>
</dbReference>
<organism evidence="1 2">
    <name type="scientific">Liparis tanakae</name>
    <name type="common">Tanaka's snailfish</name>
    <dbReference type="NCBI Taxonomy" id="230148"/>
    <lineage>
        <taxon>Eukaryota</taxon>
        <taxon>Metazoa</taxon>
        <taxon>Chordata</taxon>
        <taxon>Craniata</taxon>
        <taxon>Vertebrata</taxon>
        <taxon>Euteleostomi</taxon>
        <taxon>Actinopterygii</taxon>
        <taxon>Neopterygii</taxon>
        <taxon>Teleostei</taxon>
        <taxon>Neoteleostei</taxon>
        <taxon>Acanthomorphata</taxon>
        <taxon>Eupercaria</taxon>
        <taxon>Perciformes</taxon>
        <taxon>Cottioidei</taxon>
        <taxon>Cottales</taxon>
        <taxon>Liparidae</taxon>
        <taxon>Liparis</taxon>
    </lineage>
</organism>
<dbReference type="EMBL" id="SRLO01000096">
    <property type="protein sequence ID" value="TNN76149.1"/>
    <property type="molecule type" value="Genomic_DNA"/>
</dbReference>
<name>A0A4Z2IDI8_9TELE</name>
<keyword evidence="2" id="KW-1185">Reference proteome</keyword>
<comment type="caution">
    <text evidence="1">The sequence shown here is derived from an EMBL/GenBank/DDBJ whole genome shotgun (WGS) entry which is preliminary data.</text>
</comment>
<gene>
    <name evidence="1" type="ORF">EYF80_013680</name>
</gene>
<proteinExistence type="predicted"/>
<sequence>MQTLLQANFPRQYVTSFEVVSRVSAEHALASRRRCTESPTRLSRPLLLLLLMAELLGVRVLQGFDRHRRLGPSLPLDATLIHHRGLHSDGYQRFDDMGDKQTALLLSEQQAVKDDYSRGTRGVRKRLKSLPEVWAMVVAMAGGGLVFKLLQVQMSWDRACRVSIRSLMNSHWNGLGDGAHGAAVVSVLHGTEAPLGLGKLLQAVQPEVEVLRCHAGPEALVQLTGEVVASLHSHENIPLGFGSRIWQQRLCGFLCTPHAFQVTQIDAEDFIKPFDSKLLLLVSGRVTGNSVEVHQISQHAVAQHRQVLEEELQLYRKRIKWKVDP</sequence>
<reference evidence="1 2" key="1">
    <citation type="submission" date="2019-03" db="EMBL/GenBank/DDBJ databases">
        <title>First draft genome of Liparis tanakae, snailfish: a comprehensive survey of snailfish specific genes.</title>
        <authorList>
            <person name="Kim W."/>
            <person name="Song I."/>
            <person name="Jeong J.-H."/>
            <person name="Kim D."/>
            <person name="Kim S."/>
            <person name="Ryu S."/>
            <person name="Song J.Y."/>
            <person name="Lee S.K."/>
        </authorList>
    </citation>
    <scope>NUCLEOTIDE SEQUENCE [LARGE SCALE GENOMIC DNA]</scope>
    <source>
        <tissue evidence="1">Muscle</tissue>
    </source>
</reference>
<protein>
    <submittedName>
        <fullName evidence="1">Uncharacterized protein</fullName>
    </submittedName>
</protein>